<evidence type="ECO:0000313" key="5">
    <source>
        <dbReference type="Proteomes" id="UP001230685"/>
    </source>
</evidence>
<accession>A0ABT9END8</accession>
<dbReference type="CDD" id="cd08261">
    <property type="entry name" value="Zn_ADH7"/>
    <property type="match status" value="1"/>
</dbReference>
<dbReference type="InterPro" id="IPR013149">
    <property type="entry name" value="ADH-like_C"/>
</dbReference>
<organism evidence="4 5">
    <name type="scientific">Sphingomonas aurea</name>
    <dbReference type="NCBI Taxonomy" id="3063994"/>
    <lineage>
        <taxon>Bacteria</taxon>
        <taxon>Pseudomonadati</taxon>
        <taxon>Pseudomonadota</taxon>
        <taxon>Alphaproteobacteria</taxon>
        <taxon>Sphingomonadales</taxon>
        <taxon>Sphingomonadaceae</taxon>
        <taxon>Sphingomonas</taxon>
    </lineage>
</organism>
<sequence>MKAVICREPFDLALVEREEPHLAPGTVVVRIRRVGLCGTDYHIYEGRHPFLTYPRVMGHELGGEIEALPEGSELEGSGLAVGQFVAINPYLACGGCVACRKGKPNACVAISVLGVHADGGMCERLVVPQSAIVDATGLSLSQAAMVEFLAIGAHAVARGAPVAGERVLVVGAGPIGVATALFARLNGAAVTLVDTRLPRLRYARDALGIEAIALADERLPETLAAATSGDMFDIVFDATGVLAAMTESLRYVAHGGKLVLVGVAPGELVFPDPELHKREATVITSRNALADDFTRVIAAIRAADIPVDALHTHSLSANDLPDRLPALIENADHVLKAIVSF</sequence>
<dbReference type="Pfam" id="PF00107">
    <property type="entry name" value="ADH_zinc_N"/>
    <property type="match status" value="1"/>
</dbReference>
<gene>
    <name evidence="4" type="ORF">Q5H91_14680</name>
</gene>
<dbReference type="Gene3D" id="3.40.50.720">
    <property type="entry name" value="NAD(P)-binding Rossmann-like Domain"/>
    <property type="match status" value="1"/>
</dbReference>
<evidence type="ECO:0000259" key="3">
    <source>
        <dbReference type="Pfam" id="PF08240"/>
    </source>
</evidence>
<dbReference type="SUPFAM" id="SSF51735">
    <property type="entry name" value="NAD(P)-binding Rossmann-fold domains"/>
    <property type="match status" value="1"/>
</dbReference>
<dbReference type="InterPro" id="IPR050129">
    <property type="entry name" value="Zn_alcohol_dh"/>
</dbReference>
<dbReference type="InterPro" id="IPR013154">
    <property type="entry name" value="ADH-like_N"/>
</dbReference>
<evidence type="ECO:0000256" key="1">
    <source>
        <dbReference type="ARBA" id="ARBA00023002"/>
    </source>
</evidence>
<keyword evidence="1" id="KW-0560">Oxidoreductase</keyword>
<comment type="caution">
    <text evidence="4">The sequence shown here is derived from an EMBL/GenBank/DDBJ whole genome shotgun (WGS) entry which is preliminary data.</text>
</comment>
<feature type="domain" description="Alcohol dehydrogenase-like N-terminal" evidence="3">
    <location>
        <begin position="24"/>
        <end position="134"/>
    </location>
</feature>
<dbReference type="RefSeq" id="WP_305174195.1">
    <property type="nucleotide sequence ID" value="NZ_JAUUDS010000009.1"/>
</dbReference>
<dbReference type="PANTHER" id="PTHR43401:SF3">
    <property type="entry name" value="L-GALACTONATE-5-DEHYDROGENASE"/>
    <property type="match status" value="1"/>
</dbReference>
<dbReference type="InterPro" id="IPR036291">
    <property type="entry name" value="NAD(P)-bd_dom_sf"/>
</dbReference>
<dbReference type="Proteomes" id="UP001230685">
    <property type="component" value="Unassembled WGS sequence"/>
</dbReference>
<dbReference type="PANTHER" id="PTHR43401">
    <property type="entry name" value="L-THREONINE 3-DEHYDROGENASE"/>
    <property type="match status" value="1"/>
</dbReference>
<dbReference type="Gene3D" id="3.90.180.10">
    <property type="entry name" value="Medium-chain alcohol dehydrogenases, catalytic domain"/>
    <property type="match status" value="1"/>
</dbReference>
<name>A0ABT9END8_9SPHN</name>
<keyword evidence="5" id="KW-1185">Reference proteome</keyword>
<evidence type="ECO:0000313" key="4">
    <source>
        <dbReference type="EMBL" id="MDP1028465.1"/>
    </source>
</evidence>
<dbReference type="Pfam" id="PF08240">
    <property type="entry name" value="ADH_N"/>
    <property type="match status" value="1"/>
</dbReference>
<proteinExistence type="predicted"/>
<dbReference type="InterPro" id="IPR011032">
    <property type="entry name" value="GroES-like_sf"/>
</dbReference>
<feature type="domain" description="Alcohol dehydrogenase-like C-terminal" evidence="2">
    <location>
        <begin position="174"/>
        <end position="299"/>
    </location>
</feature>
<protein>
    <submittedName>
        <fullName evidence="4">Zinc-binding alcohol dehydrogenase family protein</fullName>
    </submittedName>
</protein>
<evidence type="ECO:0000259" key="2">
    <source>
        <dbReference type="Pfam" id="PF00107"/>
    </source>
</evidence>
<dbReference type="SUPFAM" id="SSF50129">
    <property type="entry name" value="GroES-like"/>
    <property type="match status" value="1"/>
</dbReference>
<reference evidence="4 5" key="1">
    <citation type="submission" date="2023-07" db="EMBL/GenBank/DDBJ databases">
        <authorList>
            <person name="Kim M.K."/>
        </authorList>
    </citation>
    <scope>NUCLEOTIDE SEQUENCE [LARGE SCALE GENOMIC DNA]</scope>
    <source>
        <strain evidence="4 5">KR1UV-12</strain>
    </source>
</reference>
<dbReference type="EMBL" id="JAUUDS010000009">
    <property type="protein sequence ID" value="MDP1028465.1"/>
    <property type="molecule type" value="Genomic_DNA"/>
</dbReference>